<name>A0A9N9I4L2_9GLOM</name>
<reference evidence="1" key="1">
    <citation type="submission" date="2021-06" db="EMBL/GenBank/DDBJ databases">
        <authorList>
            <person name="Kallberg Y."/>
            <person name="Tangrot J."/>
            <person name="Rosling A."/>
        </authorList>
    </citation>
    <scope>NUCLEOTIDE SEQUENCE</scope>
    <source>
        <strain evidence="1">CL551</strain>
    </source>
</reference>
<comment type="caution">
    <text evidence="1">The sequence shown here is derived from an EMBL/GenBank/DDBJ whole genome shotgun (WGS) entry which is preliminary data.</text>
</comment>
<accession>A0A9N9I4L2</accession>
<feature type="non-terminal residue" evidence="1">
    <location>
        <position position="43"/>
    </location>
</feature>
<proteinExistence type="predicted"/>
<protein>
    <submittedName>
        <fullName evidence="1">6666_t:CDS:1</fullName>
    </submittedName>
</protein>
<dbReference type="EMBL" id="CAJVPV010022076">
    <property type="protein sequence ID" value="CAG8719782.1"/>
    <property type="molecule type" value="Genomic_DNA"/>
</dbReference>
<keyword evidence="2" id="KW-1185">Reference proteome</keyword>
<dbReference type="AlphaFoldDB" id="A0A9N9I4L2"/>
<gene>
    <name evidence="1" type="ORF">AMORRO_LOCUS13263</name>
</gene>
<organism evidence="1 2">
    <name type="scientific">Acaulospora morrowiae</name>
    <dbReference type="NCBI Taxonomy" id="94023"/>
    <lineage>
        <taxon>Eukaryota</taxon>
        <taxon>Fungi</taxon>
        <taxon>Fungi incertae sedis</taxon>
        <taxon>Mucoromycota</taxon>
        <taxon>Glomeromycotina</taxon>
        <taxon>Glomeromycetes</taxon>
        <taxon>Diversisporales</taxon>
        <taxon>Acaulosporaceae</taxon>
        <taxon>Acaulospora</taxon>
    </lineage>
</organism>
<sequence>MSNILSNPINRKLRATQVDLSSLGITEVKRGSGQGTCAFTIDN</sequence>
<evidence type="ECO:0000313" key="2">
    <source>
        <dbReference type="Proteomes" id="UP000789342"/>
    </source>
</evidence>
<dbReference type="Proteomes" id="UP000789342">
    <property type="component" value="Unassembled WGS sequence"/>
</dbReference>
<evidence type="ECO:0000313" key="1">
    <source>
        <dbReference type="EMBL" id="CAG8719782.1"/>
    </source>
</evidence>